<evidence type="ECO:0000313" key="14">
    <source>
        <dbReference type="Proteomes" id="UP000178449"/>
    </source>
</evidence>
<evidence type="ECO:0000256" key="11">
    <source>
        <dbReference type="ARBA" id="ARBA00023444"/>
    </source>
</evidence>
<evidence type="ECO:0000256" key="4">
    <source>
        <dbReference type="ARBA" id="ARBA00022723"/>
    </source>
</evidence>
<dbReference type="GO" id="GO:0016491">
    <property type="term" value="F:oxidoreductase activity"/>
    <property type="evidence" value="ECO:0007669"/>
    <property type="project" value="UniProtKB-KW"/>
</dbReference>
<feature type="transmembrane region" description="Helical" evidence="12">
    <location>
        <begin position="249"/>
        <end position="272"/>
    </location>
</feature>
<accession>A0A1F6G984</accession>
<comment type="subcellular location">
    <subcellularLocation>
        <location evidence="1">Membrane</location>
        <topology evidence="1">Multi-pass membrane protein</topology>
    </subcellularLocation>
</comment>
<reference evidence="13 14" key="1">
    <citation type="journal article" date="2016" name="Nat. Commun.">
        <title>Thousands of microbial genomes shed light on interconnected biogeochemical processes in an aquifer system.</title>
        <authorList>
            <person name="Anantharaman K."/>
            <person name="Brown C.T."/>
            <person name="Hug L.A."/>
            <person name="Sharon I."/>
            <person name="Castelle C.J."/>
            <person name="Probst A.J."/>
            <person name="Thomas B.C."/>
            <person name="Singh A."/>
            <person name="Wilkins M.J."/>
            <person name="Karaoz U."/>
            <person name="Brodie E.L."/>
            <person name="Williams K.H."/>
            <person name="Hubbard S.S."/>
            <person name="Banfield J.F."/>
        </authorList>
    </citation>
    <scope>NUCLEOTIDE SEQUENCE [LARGE SCALE GENOMIC DNA]</scope>
</reference>
<feature type="transmembrane region" description="Helical" evidence="12">
    <location>
        <begin position="278"/>
        <end position="299"/>
    </location>
</feature>
<keyword evidence="4" id="KW-0479">Metal-binding</keyword>
<dbReference type="InterPro" id="IPR050450">
    <property type="entry name" value="COX15/CtaA_HemeA_synthase"/>
</dbReference>
<evidence type="ECO:0000256" key="10">
    <source>
        <dbReference type="ARBA" id="ARBA00023157"/>
    </source>
</evidence>
<keyword evidence="10" id="KW-1015">Disulfide bond</keyword>
<keyword evidence="6" id="KW-0560">Oxidoreductase</keyword>
<gene>
    <name evidence="13" type="ORF">A2527_05430</name>
</gene>
<dbReference type="STRING" id="1817772.A2527_05430"/>
<sequence length="306" mass="33302">MKLNRFAKFAWGILIYNLWVILWGAYVRATGSGAGCGRHWPTCNGEVIPVEPRIQTLIEFSHRSSSGLALVTILVLLFWAFKAYPKGHPVRLGAALSTLFMLTEAGLGAGLVLFELVAEDTSMARVYSMALHLINTFILLSSITLTCFWASGGPFFTLKGQGKQGAKIYLGLAFVILIGVTGAVTALGDTLFPPQQLGAGFMADGEGGVYFLKRLRIFHPILATSLGLYFVYLGLFFRANRYSVQTRQMGALLAIIYGVQVAVGALNIYLHVPAWSQLIHLLGADLLWITLVLLGANAFTRDPEGD</sequence>
<feature type="transmembrane region" description="Helical" evidence="12">
    <location>
        <begin position="217"/>
        <end position="237"/>
    </location>
</feature>
<dbReference type="EMBL" id="MFNE01000036">
    <property type="protein sequence ID" value="OGG94628.1"/>
    <property type="molecule type" value="Genomic_DNA"/>
</dbReference>
<evidence type="ECO:0000256" key="6">
    <source>
        <dbReference type="ARBA" id="ARBA00023002"/>
    </source>
</evidence>
<keyword evidence="9 12" id="KW-0472">Membrane</keyword>
<evidence type="ECO:0000256" key="7">
    <source>
        <dbReference type="ARBA" id="ARBA00023004"/>
    </source>
</evidence>
<protein>
    <recommendedName>
        <fullName evidence="15">Cytochrome oxidase assembly protein</fullName>
    </recommendedName>
</protein>
<feature type="transmembrane region" description="Helical" evidence="12">
    <location>
        <begin position="168"/>
        <end position="188"/>
    </location>
</feature>
<name>A0A1F6G984_9PROT</name>
<evidence type="ECO:0000256" key="9">
    <source>
        <dbReference type="ARBA" id="ARBA00023136"/>
    </source>
</evidence>
<evidence type="ECO:0000256" key="2">
    <source>
        <dbReference type="ARBA" id="ARBA00022475"/>
    </source>
</evidence>
<dbReference type="GO" id="GO:0006784">
    <property type="term" value="P:heme A biosynthetic process"/>
    <property type="evidence" value="ECO:0007669"/>
    <property type="project" value="InterPro"/>
</dbReference>
<feature type="transmembrane region" description="Helical" evidence="12">
    <location>
        <begin position="93"/>
        <end position="114"/>
    </location>
</feature>
<evidence type="ECO:0000256" key="8">
    <source>
        <dbReference type="ARBA" id="ARBA00023133"/>
    </source>
</evidence>
<organism evidence="13 14">
    <name type="scientific">Candidatus Lambdaproteobacteria bacterium RIFOXYD2_FULL_50_16</name>
    <dbReference type="NCBI Taxonomy" id="1817772"/>
    <lineage>
        <taxon>Bacteria</taxon>
        <taxon>Pseudomonadati</taxon>
        <taxon>Pseudomonadota</taxon>
        <taxon>Candidatus Lambdaproteobacteria</taxon>
    </lineage>
</organism>
<evidence type="ECO:0000313" key="13">
    <source>
        <dbReference type="EMBL" id="OGG94628.1"/>
    </source>
</evidence>
<dbReference type="GO" id="GO:0016020">
    <property type="term" value="C:membrane"/>
    <property type="evidence" value="ECO:0007669"/>
    <property type="project" value="UniProtKB-SubCell"/>
</dbReference>
<dbReference type="GO" id="GO:0046872">
    <property type="term" value="F:metal ion binding"/>
    <property type="evidence" value="ECO:0007669"/>
    <property type="project" value="UniProtKB-KW"/>
</dbReference>
<dbReference type="PANTHER" id="PTHR35457">
    <property type="entry name" value="HEME A SYNTHASE"/>
    <property type="match status" value="1"/>
</dbReference>
<keyword evidence="7" id="KW-0408">Iron</keyword>
<keyword evidence="8" id="KW-0350">Heme biosynthesis</keyword>
<dbReference type="Proteomes" id="UP000178449">
    <property type="component" value="Unassembled WGS sequence"/>
</dbReference>
<feature type="transmembrane region" description="Helical" evidence="12">
    <location>
        <begin position="64"/>
        <end position="81"/>
    </location>
</feature>
<evidence type="ECO:0000256" key="5">
    <source>
        <dbReference type="ARBA" id="ARBA00022989"/>
    </source>
</evidence>
<proteinExistence type="predicted"/>
<keyword evidence="5 12" id="KW-1133">Transmembrane helix</keyword>
<feature type="transmembrane region" description="Helical" evidence="12">
    <location>
        <begin position="134"/>
        <end position="156"/>
    </location>
</feature>
<keyword evidence="3 12" id="KW-0812">Transmembrane</keyword>
<comment type="caution">
    <text evidence="13">The sequence shown here is derived from an EMBL/GenBank/DDBJ whole genome shotgun (WGS) entry which is preliminary data.</text>
</comment>
<feature type="transmembrane region" description="Helical" evidence="12">
    <location>
        <begin position="9"/>
        <end position="26"/>
    </location>
</feature>
<dbReference type="PANTHER" id="PTHR35457:SF1">
    <property type="entry name" value="HEME A SYNTHASE"/>
    <property type="match status" value="1"/>
</dbReference>
<keyword evidence="2" id="KW-1003">Cell membrane</keyword>
<comment type="pathway">
    <text evidence="11">Porphyrin-containing compound metabolism.</text>
</comment>
<evidence type="ECO:0000256" key="12">
    <source>
        <dbReference type="SAM" id="Phobius"/>
    </source>
</evidence>
<dbReference type="Pfam" id="PF02628">
    <property type="entry name" value="COX15-CtaA"/>
    <property type="match status" value="1"/>
</dbReference>
<evidence type="ECO:0008006" key="15">
    <source>
        <dbReference type="Google" id="ProtNLM"/>
    </source>
</evidence>
<evidence type="ECO:0000256" key="1">
    <source>
        <dbReference type="ARBA" id="ARBA00004141"/>
    </source>
</evidence>
<dbReference type="InterPro" id="IPR003780">
    <property type="entry name" value="COX15/CtaA_fam"/>
</dbReference>
<evidence type="ECO:0000256" key="3">
    <source>
        <dbReference type="ARBA" id="ARBA00022692"/>
    </source>
</evidence>
<dbReference type="AlphaFoldDB" id="A0A1F6G984"/>